<name>A0A051TYY8_9MYCO</name>
<proteinExistence type="predicted"/>
<evidence type="ECO:0000313" key="4">
    <source>
        <dbReference type="Proteomes" id="UP000025947"/>
    </source>
</evidence>
<dbReference type="RefSeq" id="WP_044486972.1">
    <property type="nucleotide sequence ID" value="NZ_KK328284.1"/>
</dbReference>
<reference evidence="3 4" key="1">
    <citation type="submission" date="2014-04" db="EMBL/GenBank/DDBJ databases">
        <title>The Genome Sequence of Mycobacterium tuberculosis TKK-01-0051.</title>
        <authorList>
            <consortium name="The Broad Institute Genomics Platform"/>
            <consortium name="The Broad Institute Genome Sequencing Center for Infectious Disease"/>
            <person name="Earl A.M."/>
            <person name="Cohen K."/>
            <person name="Pym A."/>
            <person name="Bishai W."/>
            <person name="Maharaj K."/>
            <person name="Desjardins C."/>
            <person name="Abeel T."/>
            <person name="Young S."/>
            <person name="Zeng Q."/>
            <person name="Gargeya S."/>
            <person name="Abouelleil A."/>
            <person name="Alvarado L."/>
            <person name="Chapman S.B."/>
            <person name="Gainer-Dewar J."/>
            <person name="Goldberg J."/>
            <person name="Griggs A."/>
            <person name="Gujja S."/>
            <person name="Hansen M."/>
            <person name="Howarth C."/>
            <person name="Imamovic A."/>
            <person name="Larimer J."/>
            <person name="Murphy C."/>
            <person name="Naylor J."/>
            <person name="Pearson M."/>
            <person name="Poon T.W."/>
            <person name="Priest M."/>
            <person name="Roberts A."/>
            <person name="Saif S."/>
            <person name="Shea T."/>
            <person name="Sykes S."/>
            <person name="Wortman J."/>
            <person name="Nusbaum C."/>
            <person name="Birren B."/>
        </authorList>
    </citation>
    <scope>NUCLEOTIDE SEQUENCE [LARGE SCALE GENOMIC DNA]</scope>
    <source>
        <strain evidence="3 4">TKK-01-0051</strain>
    </source>
</reference>
<accession>A0A051TYY8</accession>
<feature type="domain" description="DUF732" evidence="2">
    <location>
        <begin position="38"/>
        <end position="108"/>
    </location>
</feature>
<evidence type="ECO:0000256" key="1">
    <source>
        <dbReference type="SAM" id="SignalP"/>
    </source>
</evidence>
<organism evidence="3 4">
    <name type="scientific">Mycobacterium [tuberculosis] TKK-01-0051</name>
    <dbReference type="NCBI Taxonomy" id="1324261"/>
    <lineage>
        <taxon>Bacteria</taxon>
        <taxon>Bacillati</taxon>
        <taxon>Actinomycetota</taxon>
        <taxon>Actinomycetes</taxon>
        <taxon>Mycobacteriales</taxon>
        <taxon>Mycobacteriaceae</taxon>
        <taxon>Mycobacterium</taxon>
        <taxon>Mycobacterium avium complex (MAC)</taxon>
    </lineage>
</organism>
<keyword evidence="4" id="KW-1185">Reference proteome</keyword>
<evidence type="ECO:0000313" key="3">
    <source>
        <dbReference type="EMBL" id="KBZ61561.1"/>
    </source>
</evidence>
<evidence type="ECO:0000259" key="2">
    <source>
        <dbReference type="Pfam" id="PF05305"/>
    </source>
</evidence>
<comment type="caution">
    <text evidence="3">The sequence shown here is derived from an EMBL/GenBank/DDBJ whole genome shotgun (WGS) entry which is preliminary data.</text>
</comment>
<dbReference type="Proteomes" id="UP000025947">
    <property type="component" value="Unassembled WGS sequence"/>
</dbReference>
<keyword evidence="1" id="KW-0732">Signal</keyword>
<feature type="signal peptide" evidence="1">
    <location>
        <begin position="1"/>
        <end position="32"/>
    </location>
</feature>
<dbReference type="Pfam" id="PF05305">
    <property type="entry name" value="DUF732"/>
    <property type="match status" value="1"/>
</dbReference>
<protein>
    <recommendedName>
        <fullName evidence="2">DUF732 domain-containing protein</fullName>
    </recommendedName>
</protein>
<dbReference type="HOGENOM" id="CLU_135573_4_0_11"/>
<dbReference type="AlphaFoldDB" id="A0A051TYY8"/>
<gene>
    <name evidence="3" type="ORF">K875_04523</name>
</gene>
<feature type="chain" id="PRO_5001569119" description="DUF732 domain-containing protein" evidence="1">
    <location>
        <begin position="33"/>
        <end position="114"/>
    </location>
</feature>
<dbReference type="InterPro" id="IPR007969">
    <property type="entry name" value="DUF732"/>
</dbReference>
<sequence>MFSRRITTIATTAIGAAAIGLAAVGMAGTAAASSVQSADQAFLSQMQSLGVTFPSTQDAVRAGHQVCTDLSAGQTPIAVTVQIFRHTHLTPPQAAGVVSAATIAYCPQFSGQPA</sequence>
<dbReference type="EMBL" id="JLXW01000010">
    <property type="protein sequence ID" value="KBZ61561.1"/>
    <property type="molecule type" value="Genomic_DNA"/>
</dbReference>
<dbReference type="PATRIC" id="fig|1324261.3.peg.4558"/>